<sequence length="80" mass="8768">MALREKTNGLGSGVVAERAVMVRALRALPAAHREILDETLFRRRSVNEAAAALGVPVETVKVRVYHALRALRIALDTPRP</sequence>
<dbReference type="GO" id="GO:0000428">
    <property type="term" value="C:DNA-directed RNA polymerase complex"/>
    <property type="evidence" value="ECO:0007669"/>
    <property type="project" value="UniProtKB-KW"/>
</dbReference>
<dbReference type="RefSeq" id="WP_312897952.1">
    <property type="nucleotide sequence ID" value="NZ_BAAALP010000014.1"/>
</dbReference>
<accession>A0A7W3QM08</accession>
<dbReference type="Pfam" id="PF04545">
    <property type="entry name" value="Sigma70_r4"/>
    <property type="match status" value="1"/>
</dbReference>
<dbReference type="Proteomes" id="UP000572680">
    <property type="component" value="Unassembled WGS sequence"/>
</dbReference>
<dbReference type="Gene3D" id="1.10.10.10">
    <property type="entry name" value="Winged helix-like DNA-binding domain superfamily/Winged helix DNA-binding domain"/>
    <property type="match status" value="1"/>
</dbReference>
<dbReference type="GO" id="GO:0003700">
    <property type="term" value="F:DNA-binding transcription factor activity"/>
    <property type="evidence" value="ECO:0007669"/>
    <property type="project" value="InterPro"/>
</dbReference>
<evidence type="ECO:0000259" key="1">
    <source>
        <dbReference type="Pfam" id="PF04545"/>
    </source>
</evidence>
<name>A0A7W3QM08_ACTNM</name>
<gene>
    <name evidence="2" type="ORF">HNR61_003656</name>
</gene>
<dbReference type="EMBL" id="JACJIA010000004">
    <property type="protein sequence ID" value="MBA8952016.1"/>
    <property type="molecule type" value="Genomic_DNA"/>
</dbReference>
<organism evidence="2 3">
    <name type="scientific">Actinomadura namibiensis</name>
    <dbReference type="NCBI Taxonomy" id="182080"/>
    <lineage>
        <taxon>Bacteria</taxon>
        <taxon>Bacillati</taxon>
        <taxon>Actinomycetota</taxon>
        <taxon>Actinomycetes</taxon>
        <taxon>Streptosporangiales</taxon>
        <taxon>Thermomonosporaceae</taxon>
        <taxon>Actinomadura</taxon>
    </lineage>
</organism>
<dbReference type="InterPro" id="IPR007630">
    <property type="entry name" value="RNA_pol_sigma70_r4"/>
</dbReference>
<keyword evidence="2" id="KW-0804">Transcription</keyword>
<dbReference type="InterPro" id="IPR013324">
    <property type="entry name" value="RNA_pol_sigma_r3/r4-like"/>
</dbReference>
<reference evidence="2 3" key="1">
    <citation type="submission" date="2020-08" db="EMBL/GenBank/DDBJ databases">
        <title>Genomic Encyclopedia of Type Strains, Phase IV (KMG-IV): sequencing the most valuable type-strain genomes for metagenomic binning, comparative biology and taxonomic classification.</title>
        <authorList>
            <person name="Goeker M."/>
        </authorList>
    </citation>
    <scope>NUCLEOTIDE SEQUENCE [LARGE SCALE GENOMIC DNA]</scope>
    <source>
        <strain evidence="2 3">DSM 44197</strain>
    </source>
</reference>
<comment type="caution">
    <text evidence="2">The sequence shown here is derived from an EMBL/GenBank/DDBJ whole genome shotgun (WGS) entry which is preliminary data.</text>
</comment>
<proteinExistence type="predicted"/>
<dbReference type="AlphaFoldDB" id="A0A7W3QM08"/>
<keyword evidence="2" id="KW-0240">DNA-directed RNA polymerase</keyword>
<evidence type="ECO:0000313" key="3">
    <source>
        <dbReference type="Proteomes" id="UP000572680"/>
    </source>
</evidence>
<dbReference type="GO" id="GO:0006352">
    <property type="term" value="P:DNA-templated transcription initiation"/>
    <property type="evidence" value="ECO:0007669"/>
    <property type="project" value="InterPro"/>
</dbReference>
<dbReference type="InterPro" id="IPR036388">
    <property type="entry name" value="WH-like_DNA-bd_sf"/>
</dbReference>
<protein>
    <submittedName>
        <fullName evidence="2">DNA-directed RNA polymerase specialized sigma24 family protein</fullName>
    </submittedName>
</protein>
<feature type="domain" description="RNA polymerase sigma-70 region 4" evidence="1">
    <location>
        <begin position="24"/>
        <end position="72"/>
    </location>
</feature>
<dbReference type="SUPFAM" id="SSF88659">
    <property type="entry name" value="Sigma3 and sigma4 domains of RNA polymerase sigma factors"/>
    <property type="match status" value="1"/>
</dbReference>
<keyword evidence="3" id="KW-1185">Reference proteome</keyword>
<evidence type="ECO:0000313" key="2">
    <source>
        <dbReference type="EMBL" id="MBA8952016.1"/>
    </source>
</evidence>